<dbReference type="SUPFAM" id="SSF56935">
    <property type="entry name" value="Porins"/>
    <property type="match status" value="1"/>
</dbReference>
<dbReference type="RefSeq" id="WP_065318179.1">
    <property type="nucleotide sequence ID" value="NZ_CP017477.1"/>
</dbReference>
<evidence type="ECO:0008006" key="4">
    <source>
        <dbReference type="Google" id="ProtNLM"/>
    </source>
</evidence>
<proteinExistence type="predicted"/>
<reference evidence="3" key="1">
    <citation type="submission" date="2016-02" db="EMBL/GenBank/DDBJ databases">
        <authorList>
            <person name="Shin S.-K."/>
            <person name="Yi H."/>
            <person name="Kim E."/>
        </authorList>
    </citation>
    <scope>NUCLEOTIDE SEQUENCE [LARGE SCALE GENOMIC DNA]</scope>
    <source>
        <strain evidence="3">LPB0003</strain>
    </source>
</reference>
<evidence type="ECO:0000313" key="3">
    <source>
        <dbReference type="Proteomes" id="UP000092584"/>
    </source>
</evidence>
<dbReference type="STRING" id="1774273.LPB03_01810"/>
<dbReference type="EMBL" id="LSFM01000018">
    <property type="protein sequence ID" value="OBY65402.1"/>
    <property type="molecule type" value="Genomic_DNA"/>
</dbReference>
<comment type="caution">
    <text evidence="2">The sequence shown here is derived from an EMBL/GenBank/DDBJ whole genome shotgun (WGS) entry which is preliminary data.</text>
</comment>
<dbReference type="Proteomes" id="UP000092584">
    <property type="component" value="Unassembled WGS sequence"/>
</dbReference>
<accession>A0A1B8U0Q4</accession>
<name>A0A1B8U0Q4_9FLAO</name>
<gene>
    <name evidence="2" type="ORF">LPB3_03300</name>
</gene>
<feature type="signal peptide" evidence="1">
    <location>
        <begin position="1"/>
        <end position="18"/>
    </location>
</feature>
<dbReference type="KEGG" id="pob:LPB03_01810"/>
<organism evidence="2 3">
    <name type="scientific">Polaribacter vadi</name>
    <dbReference type="NCBI Taxonomy" id="1774273"/>
    <lineage>
        <taxon>Bacteria</taxon>
        <taxon>Pseudomonadati</taxon>
        <taxon>Bacteroidota</taxon>
        <taxon>Flavobacteriia</taxon>
        <taxon>Flavobacteriales</taxon>
        <taxon>Flavobacteriaceae</taxon>
    </lineage>
</organism>
<feature type="chain" id="PRO_5008615909" description="Alpha-ketoglutarate decarboxylase" evidence="1">
    <location>
        <begin position="19"/>
        <end position="161"/>
    </location>
</feature>
<sequence>MKKLVLFIFLAFSLTTFSQKTDFWDNVQFGGGFTLGFGNNQTTIGISPSAIYNFDNGFALGAGLGYLYSEINDFSTTAYSTSILSLYQTNFNVQFSGELEYYFAKQQIQGSNSFNSNFPALHLGVAYNQGRFAVGIRYDVLYDDDKSVFASPISPVVRFYF</sequence>
<protein>
    <recommendedName>
        <fullName evidence="4">Alpha-ketoglutarate decarboxylase</fullName>
    </recommendedName>
</protein>
<evidence type="ECO:0000313" key="2">
    <source>
        <dbReference type="EMBL" id="OBY65402.1"/>
    </source>
</evidence>
<dbReference type="AlphaFoldDB" id="A0A1B8U0Q4"/>
<keyword evidence="1" id="KW-0732">Signal</keyword>
<evidence type="ECO:0000256" key="1">
    <source>
        <dbReference type="SAM" id="SignalP"/>
    </source>
</evidence>
<dbReference type="OrthoDB" id="1160493at2"/>
<keyword evidence="3" id="KW-1185">Reference proteome</keyword>